<dbReference type="AlphaFoldDB" id="A0A6N6VKT8"/>
<gene>
    <name evidence="1" type="ORF">F2P47_10765</name>
</gene>
<evidence type="ECO:0000313" key="1">
    <source>
        <dbReference type="EMBL" id="KAB7739975.1"/>
    </source>
</evidence>
<dbReference type="Pfam" id="PF12261">
    <property type="entry name" value="T_hemolysin"/>
    <property type="match status" value="1"/>
</dbReference>
<keyword evidence="2" id="KW-1185">Reference proteome</keyword>
<proteinExistence type="predicted"/>
<dbReference type="RefSeq" id="WP_152216354.1">
    <property type="nucleotide sequence ID" value="NZ_WESC01000008.1"/>
</dbReference>
<evidence type="ECO:0000313" key="2">
    <source>
        <dbReference type="Proteomes" id="UP000468901"/>
    </source>
</evidence>
<reference evidence="1 2" key="1">
    <citation type="submission" date="2019-09" db="EMBL/GenBank/DDBJ databases">
        <title>Parvibaculum sedimenti sp. nov., isolated from sediment.</title>
        <authorList>
            <person name="Wang Y."/>
        </authorList>
    </citation>
    <scope>NUCLEOTIDE SEQUENCE [LARGE SCALE GENOMIC DNA]</scope>
    <source>
        <strain evidence="1 2">HXT-9</strain>
    </source>
</reference>
<protein>
    <recommendedName>
        <fullName evidence="3">Thermostable hemolysin</fullName>
    </recommendedName>
</protein>
<dbReference type="InterPro" id="IPR022050">
    <property type="entry name" value="T_hemolysin"/>
</dbReference>
<evidence type="ECO:0008006" key="3">
    <source>
        <dbReference type="Google" id="ProtNLM"/>
    </source>
</evidence>
<comment type="caution">
    <text evidence="1">The sequence shown here is derived from an EMBL/GenBank/DDBJ whole genome shotgun (WGS) entry which is preliminary data.</text>
</comment>
<name>A0A6N6VKT8_9HYPH</name>
<dbReference type="EMBL" id="WESC01000008">
    <property type="protein sequence ID" value="KAB7739975.1"/>
    <property type="molecule type" value="Genomic_DNA"/>
</dbReference>
<accession>A0A6N6VKT8</accession>
<dbReference type="Proteomes" id="UP000468901">
    <property type="component" value="Unassembled WGS sequence"/>
</dbReference>
<organism evidence="1 2">
    <name type="scientific">Parvibaculum sedimenti</name>
    <dbReference type="NCBI Taxonomy" id="2608632"/>
    <lineage>
        <taxon>Bacteria</taxon>
        <taxon>Pseudomonadati</taxon>
        <taxon>Pseudomonadota</taxon>
        <taxon>Alphaproteobacteria</taxon>
        <taxon>Hyphomicrobiales</taxon>
        <taxon>Parvibaculaceae</taxon>
        <taxon>Parvibaculum</taxon>
    </lineage>
</organism>
<sequence>MGSVLFSTQLEIWMGRLVITGRNSGFYNSGLAPQSSKEMTVLEISFRSDARICGTLFMDRNHVERLTNLVPSEISLTQWSQPGRERVEQFIENIYAQGYGSKITQHYPTLVNVRDQQGNVIAAVGLRMAAEEPLFLERYLDAPIEKIVGKATGAATARDEIVEIGNLASAGKGASVFLFVTLAAYLRQRNLSYAVVTATKALRRSFALFGIEFAELAPAKAAALPDNGVAWGSYYTRDPRVLVGAIQPAFSKLEPFLPLSSNDDLQRLFARLCPPAEGVLQ</sequence>